<dbReference type="InterPro" id="IPR013656">
    <property type="entry name" value="PAS_4"/>
</dbReference>
<dbReference type="InterPro" id="IPR011495">
    <property type="entry name" value="Sig_transdc_His_kin_sub2_dim/P"/>
</dbReference>
<dbReference type="Gene3D" id="3.30.565.10">
    <property type="entry name" value="Histidine kinase-like ATPase, C-terminal domain"/>
    <property type="match status" value="1"/>
</dbReference>
<reference evidence="10" key="1">
    <citation type="submission" date="2017-10" db="EMBL/GenBank/DDBJ databases">
        <authorList>
            <person name="Kravchenko I.K."/>
            <person name="Grouzdev D.S."/>
        </authorList>
    </citation>
    <scope>NUCLEOTIDE SEQUENCE [LARGE SCALE GENOMIC DNA]</scope>
    <source>
        <strain evidence="10">B2</strain>
    </source>
</reference>
<keyword evidence="7" id="KW-0067">ATP-binding</keyword>
<keyword evidence="6 9" id="KW-0418">Kinase</keyword>
<comment type="caution">
    <text evidence="9">The sequence shown here is derived from an EMBL/GenBank/DDBJ whole genome shotgun (WGS) entry which is preliminary data.</text>
</comment>
<dbReference type="Pfam" id="PF07568">
    <property type="entry name" value="HisKA_2"/>
    <property type="match status" value="1"/>
</dbReference>
<evidence type="ECO:0000256" key="7">
    <source>
        <dbReference type="ARBA" id="ARBA00022840"/>
    </source>
</evidence>
<evidence type="ECO:0000259" key="8">
    <source>
        <dbReference type="PROSITE" id="PS50109"/>
    </source>
</evidence>
<evidence type="ECO:0000256" key="4">
    <source>
        <dbReference type="ARBA" id="ARBA00022679"/>
    </source>
</evidence>
<comment type="catalytic activity">
    <reaction evidence="1">
        <text>ATP + protein L-histidine = ADP + protein N-phospho-L-histidine.</text>
        <dbReference type="EC" id="2.7.13.3"/>
    </reaction>
</comment>
<sequence>MAHIMAVTAFRNAEFGTDPGAGRVVGTDVAAGGAGIDDPAMLRCLLDQTPTPTALVEGDGDRCAFANAAFRALGVVAGAGLMERFPALAASLLAEARRTGQPQRNRAAGDRSTDGERFWDVRVTPMLGVNGVVRGLIVTAEETPESVAEHDRRLRDVSHRLKNTLQLVSSLLTLQTLSSKDPEVRRALQSAGGRVGIVTQAHQRTHGSLRAGTIDMAVHLSELCQELEATLPGAHRIHVTADATEMPTEAVIPFSLIVSELVSNAARHAFPSGTPGAIDVRLGRGDGGSIRLEVVDRGAGLPPGLELSRATTLGLKVVRAFVGQLRGKLTADSSPYGTRVVVEFPPA</sequence>
<evidence type="ECO:0000256" key="1">
    <source>
        <dbReference type="ARBA" id="ARBA00000085"/>
    </source>
</evidence>
<dbReference type="EC" id="2.7.13.3" evidence="2"/>
<organism evidence="9 10">
    <name type="scientific">Azospirillum palustre</name>
    <dbReference type="NCBI Taxonomy" id="2044885"/>
    <lineage>
        <taxon>Bacteria</taxon>
        <taxon>Pseudomonadati</taxon>
        <taxon>Pseudomonadota</taxon>
        <taxon>Alphaproteobacteria</taxon>
        <taxon>Rhodospirillales</taxon>
        <taxon>Azospirillaceae</taxon>
        <taxon>Azospirillum</taxon>
    </lineage>
</organism>
<dbReference type="EMBL" id="PDKW01000042">
    <property type="protein sequence ID" value="PGH55269.1"/>
    <property type="molecule type" value="Genomic_DNA"/>
</dbReference>
<accession>A0A2B8BC24</accession>
<evidence type="ECO:0000256" key="5">
    <source>
        <dbReference type="ARBA" id="ARBA00022741"/>
    </source>
</evidence>
<gene>
    <name evidence="9" type="ORF">CRT60_18245</name>
</gene>
<keyword evidence="5" id="KW-0547">Nucleotide-binding</keyword>
<dbReference type="GO" id="GO:0005524">
    <property type="term" value="F:ATP binding"/>
    <property type="evidence" value="ECO:0007669"/>
    <property type="project" value="UniProtKB-KW"/>
</dbReference>
<dbReference type="OrthoDB" id="9767435at2"/>
<protein>
    <recommendedName>
        <fullName evidence="2">histidine kinase</fullName>
        <ecNumber evidence="2">2.7.13.3</ecNumber>
    </recommendedName>
</protein>
<keyword evidence="3" id="KW-0597">Phosphoprotein</keyword>
<evidence type="ECO:0000256" key="6">
    <source>
        <dbReference type="ARBA" id="ARBA00022777"/>
    </source>
</evidence>
<dbReference type="PANTHER" id="PTHR41523:SF8">
    <property type="entry name" value="ETHYLENE RESPONSE SENSOR PROTEIN"/>
    <property type="match status" value="1"/>
</dbReference>
<evidence type="ECO:0000313" key="9">
    <source>
        <dbReference type="EMBL" id="PGH55269.1"/>
    </source>
</evidence>
<dbReference type="PANTHER" id="PTHR41523">
    <property type="entry name" value="TWO-COMPONENT SYSTEM SENSOR PROTEIN"/>
    <property type="match status" value="1"/>
</dbReference>
<dbReference type="InterPro" id="IPR005467">
    <property type="entry name" value="His_kinase_dom"/>
</dbReference>
<dbReference type="GO" id="GO:0004673">
    <property type="term" value="F:protein histidine kinase activity"/>
    <property type="evidence" value="ECO:0007669"/>
    <property type="project" value="UniProtKB-EC"/>
</dbReference>
<dbReference type="SMART" id="SM00387">
    <property type="entry name" value="HATPase_c"/>
    <property type="match status" value="1"/>
</dbReference>
<dbReference type="InterPro" id="IPR003594">
    <property type="entry name" value="HATPase_dom"/>
</dbReference>
<dbReference type="Gene3D" id="3.30.450.20">
    <property type="entry name" value="PAS domain"/>
    <property type="match status" value="1"/>
</dbReference>
<dbReference type="SUPFAM" id="SSF55874">
    <property type="entry name" value="ATPase domain of HSP90 chaperone/DNA topoisomerase II/histidine kinase"/>
    <property type="match status" value="1"/>
</dbReference>
<dbReference type="InterPro" id="IPR036890">
    <property type="entry name" value="HATPase_C_sf"/>
</dbReference>
<feature type="domain" description="Histidine kinase" evidence="8">
    <location>
        <begin position="156"/>
        <end position="347"/>
    </location>
</feature>
<dbReference type="PROSITE" id="PS50109">
    <property type="entry name" value="HIS_KIN"/>
    <property type="match status" value="1"/>
</dbReference>
<dbReference type="Pfam" id="PF02518">
    <property type="entry name" value="HATPase_c"/>
    <property type="match status" value="1"/>
</dbReference>
<evidence type="ECO:0000256" key="2">
    <source>
        <dbReference type="ARBA" id="ARBA00012438"/>
    </source>
</evidence>
<dbReference type="Proteomes" id="UP000225379">
    <property type="component" value="Unassembled WGS sequence"/>
</dbReference>
<proteinExistence type="predicted"/>
<name>A0A2B8BC24_9PROT</name>
<evidence type="ECO:0000313" key="10">
    <source>
        <dbReference type="Proteomes" id="UP000225379"/>
    </source>
</evidence>
<dbReference type="AlphaFoldDB" id="A0A2B8BC24"/>
<evidence type="ECO:0000256" key="3">
    <source>
        <dbReference type="ARBA" id="ARBA00022553"/>
    </source>
</evidence>
<keyword evidence="4" id="KW-0808">Transferase</keyword>
<keyword evidence="10" id="KW-1185">Reference proteome</keyword>
<dbReference type="Pfam" id="PF08448">
    <property type="entry name" value="PAS_4"/>
    <property type="match status" value="1"/>
</dbReference>